<dbReference type="InterPro" id="IPR036390">
    <property type="entry name" value="WH_DNA-bd_sf"/>
</dbReference>
<evidence type="ECO:0000256" key="1">
    <source>
        <dbReference type="ARBA" id="ARBA00023015"/>
    </source>
</evidence>
<dbReference type="Proteomes" id="UP000198953">
    <property type="component" value="Unassembled WGS sequence"/>
</dbReference>
<dbReference type="Gene3D" id="1.10.10.10">
    <property type="entry name" value="Winged helix-like DNA-binding domain superfamily/Winged helix DNA-binding domain"/>
    <property type="match status" value="1"/>
</dbReference>
<accession>A0A1H7QBH6</accession>
<dbReference type="InterPro" id="IPR002577">
    <property type="entry name" value="HTH_HxlR"/>
</dbReference>
<name>A0A1H7QBH6_9ACTN</name>
<evidence type="ECO:0000259" key="4">
    <source>
        <dbReference type="PROSITE" id="PS51118"/>
    </source>
</evidence>
<dbReference type="PANTHER" id="PTHR33204:SF37">
    <property type="entry name" value="HTH-TYPE TRANSCRIPTIONAL REGULATOR YODB"/>
    <property type="match status" value="1"/>
</dbReference>
<dbReference type="STRING" id="46177.SAMN05660976_02469"/>
<keyword evidence="2" id="KW-0238">DNA-binding</keyword>
<evidence type="ECO:0000313" key="6">
    <source>
        <dbReference type="Proteomes" id="UP000198953"/>
    </source>
</evidence>
<keyword evidence="1" id="KW-0805">Transcription regulation</keyword>
<dbReference type="Pfam" id="PF01638">
    <property type="entry name" value="HxlR"/>
    <property type="match status" value="1"/>
</dbReference>
<dbReference type="CDD" id="cd00090">
    <property type="entry name" value="HTH_ARSR"/>
    <property type="match status" value="1"/>
</dbReference>
<dbReference type="AlphaFoldDB" id="A0A1H7QBH6"/>
<dbReference type="EMBL" id="FOBF01000005">
    <property type="protein sequence ID" value="SEL44637.1"/>
    <property type="molecule type" value="Genomic_DNA"/>
</dbReference>
<evidence type="ECO:0000313" key="5">
    <source>
        <dbReference type="EMBL" id="SEL44637.1"/>
    </source>
</evidence>
<proteinExistence type="predicted"/>
<dbReference type="InterPro" id="IPR036388">
    <property type="entry name" value="WH-like_DNA-bd_sf"/>
</dbReference>
<dbReference type="InterPro" id="IPR011991">
    <property type="entry name" value="ArsR-like_HTH"/>
</dbReference>
<sequence length="101" mass="11340">MAVLSLAAAEGELRFTELKREMTGVSQKMLAQTLRALERDGLVDRRVEASKPPRVYYRLTGLGATLVEPLRSLRAWAEQYMPLIQHNCDLFDAADRPDGHG</sequence>
<dbReference type="PANTHER" id="PTHR33204">
    <property type="entry name" value="TRANSCRIPTIONAL REGULATOR, MARR FAMILY"/>
    <property type="match status" value="1"/>
</dbReference>
<keyword evidence="6" id="KW-1185">Reference proteome</keyword>
<gene>
    <name evidence="5" type="ORF">SAMN05660976_02469</name>
</gene>
<dbReference type="SUPFAM" id="SSF46785">
    <property type="entry name" value="Winged helix' DNA-binding domain"/>
    <property type="match status" value="1"/>
</dbReference>
<organism evidence="5 6">
    <name type="scientific">Nonomuraea pusilla</name>
    <dbReference type="NCBI Taxonomy" id="46177"/>
    <lineage>
        <taxon>Bacteria</taxon>
        <taxon>Bacillati</taxon>
        <taxon>Actinomycetota</taxon>
        <taxon>Actinomycetes</taxon>
        <taxon>Streptosporangiales</taxon>
        <taxon>Streptosporangiaceae</taxon>
        <taxon>Nonomuraea</taxon>
    </lineage>
</organism>
<protein>
    <submittedName>
        <fullName evidence="5">Transcriptional regulator, HxlR family</fullName>
    </submittedName>
</protein>
<reference evidence="5 6" key="1">
    <citation type="submission" date="2016-10" db="EMBL/GenBank/DDBJ databases">
        <authorList>
            <person name="de Groot N.N."/>
        </authorList>
    </citation>
    <scope>NUCLEOTIDE SEQUENCE [LARGE SCALE GENOMIC DNA]</scope>
    <source>
        <strain evidence="5 6">DSM 43357</strain>
    </source>
</reference>
<dbReference type="PROSITE" id="PS51118">
    <property type="entry name" value="HTH_HXLR"/>
    <property type="match status" value="1"/>
</dbReference>
<dbReference type="GO" id="GO:0003677">
    <property type="term" value="F:DNA binding"/>
    <property type="evidence" value="ECO:0007669"/>
    <property type="project" value="UniProtKB-KW"/>
</dbReference>
<evidence type="ECO:0000256" key="2">
    <source>
        <dbReference type="ARBA" id="ARBA00023125"/>
    </source>
</evidence>
<evidence type="ECO:0000256" key="3">
    <source>
        <dbReference type="ARBA" id="ARBA00023163"/>
    </source>
</evidence>
<keyword evidence="3" id="KW-0804">Transcription</keyword>
<feature type="domain" description="HTH hxlR-type" evidence="4">
    <location>
        <begin position="1"/>
        <end position="85"/>
    </location>
</feature>